<proteinExistence type="predicted"/>
<dbReference type="KEGG" id="clia:C3E79_06440"/>
<accession>A0A2S0WEF0</accession>
<gene>
    <name evidence="1" type="ORF">C3E79_06440</name>
</gene>
<keyword evidence="2" id="KW-1185">Reference proteome</keyword>
<dbReference type="AlphaFoldDB" id="A0A2S0WEF0"/>
<dbReference type="RefSeq" id="WP_108404166.1">
    <property type="nucleotide sequence ID" value="NZ_CP026948.1"/>
</dbReference>
<dbReference type="Proteomes" id="UP000244754">
    <property type="component" value="Chromosome"/>
</dbReference>
<dbReference type="Pfam" id="PF13830">
    <property type="entry name" value="DUF4192"/>
    <property type="match status" value="1"/>
</dbReference>
<organism evidence="1 2">
    <name type="scientific">Corynebacterium liangguodongii</name>
    <dbReference type="NCBI Taxonomy" id="2079535"/>
    <lineage>
        <taxon>Bacteria</taxon>
        <taxon>Bacillati</taxon>
        <taxon>Actinomycetota</taxon>
        <taxon>Actinomycetes</taxon>
        <taxon>Mycobacteriales</taxon>
        <taxon>Corynebacteriaceae</taxon>
        <taxon>Corynebacterium</taxon>
    </lineage>
</organism>
<name>A0A2S0WEF0_9CORY</name>
<evidence type="ECO:0000313" key="2">
    <source>
        <dbReference type="Proteomes" id="UP000244754"/>
    </source>
</evidence>
<dbReference type="EMBL" id="CP026948">
    <property type="protein sequence ID" value="AWB84157.1"/>
    <property type="molecule type" value="Genomic_DNA"/>
</dbReference>
<protein>
    <submittedName>
        <fullName evidence="1">Uncharacterized protein</fullName>
    </submittedName>
</protein>
<sequence>MTLSQQPLTGPSDIIAALPGIFGFYPQESTVIVGLLSDGFTFANGKTSAVLGPVMRADIAHTHHMLPALLHTPGGQCEAYYAVIVTRIPDSELVSRTTELLSSLRSPQGGPLIDACWHVSEIAHGTPYTLVFGPNEEQRQASGLGKDWAGGTVSSVASSPAMEQLLSNGGLPELGREEAFAFFDPFDPEPEGHPDYDPPAARALGNQLAAAYRDGEFGVWEDFAERCAIIHEAMARPVITECEADASVFACPGDGVELAAMLSRRCGRDALIVDALASPLSAATALAWVAKAYSGEIRANALSLWAIIATERKLSSWAIIALTCAQLEEPGHSLSEMLLTMLHNGMHDELVETAAAGCAMTWEAIDPATAT</sequence>
<reference evidence="2" key="1">
    <citation type="submission" date="2018-01" db="EMBL/GenBank/DDBJ databases">
        <authorList>
            <person name="Li J."/>
        </authorList>
    </citation>
    <scope>NUCLEOTIDE SEQUENCE [LARGE SCALE GENOMIC DNA]</scope>
    <source>
        <strain evidence="2">2184</strain>
    </source>
</reference>
<dbReference type="OrthoDB" id="3268175at2"/>
<dbReference type="InterPro" id="IPR025447">
    <property type="entry name" value="DUF4192"/>
</dbReference>
<evidence type="ECO:0000313" key="1">
    <source>
        <dbReference type="EMBL" id="AWB84157.1"/>
    </source>
</evidence>